<keyword evidence="1" id="KW-0175">Coiled coil</keyword>
<gene>
    <name evidence="2" type="ORF">Nans01_08940</name>
</gene>
<dbReference type="InterPro" id="IPR047741">
    <property type="entry name" value="DIP1984-like"/>
</dbReference>
<feature type="coiled-coil region" evidence="1">
    <location>
        <begin position="120"/>
        <end position="147"/>
    </location>
</feature>
<accession>A0A9W6P3P5</accession>
<sequence>MRLAEALSRRAHLATHMAEVSKRALANAHYQEGTEPAEDPNELLAEHTALAQEFETLVRRINATNLATRFSDGSTLTDALARRDALRLRHRLRVELADAGTARSARYGRSEIRTISAIDVRQLRADADEHARELRELDNRVQEANWATQLVD</sequence>
<evidence type="ECO:0000313" key="2">
    <source>
        <dbReference type="EMBL" id="GLU46543.1"/>
    </source>
</evidence>
<dbReference type="Gene3D" id="6.10.320.10">
    <property type="match status" value="1"/>
</dbReference>
<protein>
    <recommendedName>
        <fullName evidence="4">DIP1984 family protein</fullName>
    </recommendedName>
</protein>
<dbReference type="Proteomes" id="UP001165092">
    <property type="component" value="Unassembled WGS sequence"/>
</dbReference>
<evidence type="ECO:0000256" key="1">
    <source>
        <dbReference type="SAM" id="Coils"/>
    </source>
</evidence>
<dbReference type="RefSeq" id="WP_285757388.1">
    <property type="nucleotide sequence ID" value="NZ_BSQG01000001.1"/>
</dbReference>
<dbReference type="CDD" id="cd12208">
    <property type="entry name" value="DIP1984-like"/>
    <property type="match status" value="1"/>
</dbReference>
<dbReference type="NCBIfam" id="NF038048">
    <property type="entry name" value="DIP1984_fam"/>
    <property type="match status" value="1"/>
</dbReference>
<name>A0A9W6P3P5_9ACTN</name>
<comment type="caution">
    <text evidence="2">The sequence shown here is derived from an EMBL/GenBank/DDBJ whole genome shotgun (WGS) entry which is preliminary data.</text>
</comment>
<proteinExistence type="predicted"/>
<dbReference type="AlphaFoldDB" id="A0A9W6P3P5"/>
<evidence type="ECO:0008006" key="4">
    <source>
        <dbReference type="Google" id="ProtNLM"/>
    </source>
</evidence>
<reference evidence="2" key="1">
    <citation type="submission" date="2023-02" db="EMBL/GenBank/DDBJ databases">
        <title>Nocardiopsis ansamitocini NBRC 112285.</title>
        <authorList>
            <person name="Ichikawa N."/>
            <person name="Sato H."/>
            <person name="Tonouchi N."/>
        </authorList>
    </citation>
    <scope>NUCLEOTIDE SEQUENCE</scope>
    <source>
        <strain evidence="2">NBRC 112285</strain>
    </source>
</reference>
<organism evidence="2 3">
    <name type="scientific">Nocardiopsis ansamitocini</name>
    <dbReference type="NCBI Taxonomy" id="1670832"/>
    <lineage>
        <taxon>Bacteria</taxon>
        <taxon>Bacillati</taxon>
        <taxon>Actinomycetota</taxon>
        <taxon>Actinomycetes</taxon>
        <taxon>Streptosporangiales</taxon>
        <taxon>Nocardiopsidaceae</taxon>
        <taxon>Nocardiopsis</taxon>
    </lineage>
</organism>
<evidence type="ECO:0000313" key="3">
    <source>
        <dbReference type="Proteomes" id="UP001165092"/>
    </source>
</evidence>
<keyword evidence="3" id="KW-1185">Reference proteome</keyword>
<dbReference type="Pfam" id="PF20935">
    <property type="entry name" value="DUF6847"/>
    <property type="match status" value="1"/>
</dbReference>
<dbReference type="EMBL" id="BSQG01000001">
    <property type="protein sequence ID" value="GLU46543.1"/>
    <property type="molecule type" value="Genomic_DNA"/>
</dbReference>